<accession>B6AS65</accession>
<evidence type="ECO:0000313" key="2">
    <source>
        <dbReference type="EMBL" id="EDZ38317.1"/>
    </source>
</evidence>
<gene>
    <name evidence="2" type="ORF">CGL2_11278024</name>
</gene>
<evidence type="ECO:0000256" key="1">
    <source>
        <dbReference type="SAM" id="MobiDB-lite"/>
    </source>
</evidence>
<reference evidence="2" key="1">
    <citation type="journal article" date="2004" name="Nature">
        <title>Community structure and metabolism through reconstruction of microbial genomes from the environment.</title>
        <authorList>
            <person name="Tyson G.W."/>
            <person name="Chapman J."/>
            <person name="Hugenholtz P."/>
            <person name="Allen E.E."/>
            <person name="Ram R.J."/>
            <person name="Richardson P.M."/>
            <person name="Solovyev V.V."/>
            <person name="Rubin E.M."/>
            <person name="Rokhsar D.S."/>
            <person name="Banfield J.F."/>
        </authorList>
    </citation>
    <scope>NUCLEOTIDE SEQUENCE [LARGE SCALE GENOMIC DNA]</scope>
</reference>
<name>B6AS65_9BACT</name>
<dbReference type="EMBL" id="DS995262">
    <property type="protein sequence ID" value="EDZ38317.1"/>
    <property type="molecule type" value="Genomic_DNA"/>
</dbReference>
<proteinExistence type="predicted"/>
<protein>
    <submittedName>
        <fullName evidence="2">Uncharacterized protein</fullName>
    </submittedName>
</protein>
<sequence length="133" mass="15550">MTSKKRRKNSDRQKSPVPSLRSFLEPKNESHFLKDRKNRKIGEVVRKKWYDKKTKDLVKVELSLIVYGSCPGDNDRLFGYDCAHQSQLGSVHRHVEGKIETLAVIPSLSEIVEMFEKEWKQYADPYLNPEKKS</sequence>
<dbReference type="AlphaFoldDB" id="B6AS65"/>
<feature type="region of interest" description="Disordered" evidence="1">
    <location>
        <begin position="1"/>
        <end position="22"/>
    </location>
</feature>
<reference evidence="2" key="2">
    <citation type="journal article" date="2008" name="PLoS Biol.">
        <title>Population genomic analysis of strain variation in Leptospirillum group II bacteria involved in acid mine drainage formation.</title>
        <authorList>
            <person name="Simmons S.L."/>
            <person name="Dibartolo G."/>
            <person name="Denef V.J."/>
            <person name="Goltsman D.S."/>
            <person name="Thelen M.P."/>
            <person name="Banfield J.F."/>
        </authorList>
    </citation>
    <scope>NUCLEOTIDE SEQUENCE [LARGE SCALE GENOMIC DNA]</scope>
</reference>
<organism evidence="2">
    <name type="scientific">Leptospirillum sp. Group II '5-way CG'</name>
    <dbReference type="NCBI Taxonomy" id="419541"/>
    <lineage>
        <taxon>Bacteria</taxon>
        <taxon>Pseudomonadati</taxon>
        <taxon>Nitrospirota</taxon>
        <taxon>Nitrospiria</taxon>
        <taxon>Nitrospirales</taxon>
        <taxon>Nitrospiraceae</taxon>
        <taxon>Leptospirillum</taxon>
    </lineage>
</organism>